<organism evidence="1 2">
    <name type="scientific">Catharanthus roseus</name>
    <name type="common">Madagascar periwinkle</name>
    <name type="synonym">Vinca rosea</name>
    <dbReference type="NCBI Taxonomy" id="4058"/>
    <lineage>
        <taxon>Eukaryota</taxon>
        <taxon>Viridiplantae</taxon>
        <taxon>Streptophyta</taxon>
        <taxon>Embryophyta</taxon>
        <taxon>Tracheophyta</taxon>
        <taxon>Spermatophyta</taxon>
        <taxon>Magnoliopsida</taxon>
        <taxon>eudicotyledons</taxon>
        <taxon>Gunneridae</taxon>
        <taxon>Pentapetalae</taxon>
        <taxon>asterids</taxon>
        <taxon>lamiids</taxon>
        <taxon>Gentianales</taxon>
        <taxon>Apocynaceae</taxon>
        <taxon>Rauvolfioideae</taxon>
        <taxon>Vinceae</taxon>
        <taxon>Catharanthinae</taxon>
        <taxon>Catharanthus</taxon>
    </lineage>
</organism>
<keyword evidence="2" id="KW-1185">Reference proteome</keyword>
<protein>
    <submittedName>
        <fullName evidence="1">Uncharacterized protein</fullName>
    </submittedName>
</protein>
<evidence type="ECO:0000313" key="2">
    <source>
        <dbReference type="Proteomes" id="UP001060085"/>
    </source>
</evidence>
<evidence type="ECO:0000313" key="1">
    <source>
        <dbReference type="EMBL" id="KAI5667366.1"/>
    </source>
</evidence>
<accession>A0ACC0B3Y4</accession>
<dbReference type="EMBL" id="CM044704">
    <property type="protein sequence ID" value="KAI5667366.1"/>
    <property type="molecule type" value="Genomic_DNA"/>
</dbReference>
<comment type="caution">
    <text evidence="1">The sequence shown here is derived from an EMBL/GenBank/DDBJ whole genome shotgun (WGS) entry which is preliminary data.</text>
</comment>
<gene>
    <name evidence="1" type="ORF">M9H77_17219</name>
</gene>
<dbReference type="Proteomes" id="UP001060085">
    <property type="component" value="Linkage Group LG04"/>
</dbReference>
<sequence>MSPHLSPCSNTTLMERYFKMKIVEKDSFSSIGLCFPKVIVSKLGKSSSSYYRVYRALVSKVTTWGENVTLPPMAGLSLPFPVGFYRGFSWELGTYRSRSYEHNSYDCYKSNRLGGRDCYNEISCKGVPRNEVRNGGNYVNVDERFHKRRDDCEGYNENYNYGGYNYRRSSQTLGTISRHLSCNKLKLLLLRGTFGPYDYEAWEQKVESLFYSYCVKEEEKFKLVLKSLSYEVNVWWDCKCESRRRIGAQQIKTWNLMKQSLRNKFRFKTMKDKDKVKQMKNS</sequence>
<proteinExistence type="predicted"/>
<reference evidence="2" key="1">
    <citation type="journal article" date="2023" name="Nat. Plants">
        <title>Single-cell RNA sequencing provides a high-resolution roadmap for understanding the multicellular compartmentation of specialized metabolism.</title>
        <authorList>
            <person name="Sun S."/>
            <person name="Shen X."/>
            <person name="Li Y."/>
            <person name="Li Y."/>
            <person name="Wang S."/>
            <person name="Li R."/>
            <person name="Zhang H."/>
            <person name="Shen G."/>
            <person name="Guo B."/>
            <person name="Wei J."/>
            <person name="Xu J."/>
            <person name="St-Pierre B."/>
            <person name="Chen S."/>
            <person name="Sun C."/>
        </authorList>
    </citation>
    <scope>NUCLEOTIDE SEQUENCE [LARGE SCALE GENOMIC DNA]</scope>
</reference>
<name>A0ACC0B3Y4_CATRO</name>